<feature type="compositionally biased region" description="Polar residues" evidence="1">
    <location>
        <begin position="1"/>
        <end position="10"/>
    </location>
</feature>
<dbReference type="EMBL" id="JBBJCI010000129">
    <property type="protein sequence ID" value="KAK7247698.1"/>
    <property type="molecule type" value="Genomic_DNA"/>
</dbReference>
<feature type="compositionally biased region" description="Polar residues" evidence="1">
    <location>
        <begin position="225"/>
        <end position="234"/>
    </location>
</feature>
<proteinExistence type="predicted"/>
<evidence type="ECO:0000313" key="4">
    <source>
        <dbReference type="Proteomes" id="UP001363151"/>
    </source>
</evidence>
<keyword evidence="4" id="KW-1185">Reference proteome</keyword>
<feature type="compositionally biased region" description="Basic and acidic residues" evidence="1">
    <location>
        <begin position="12"/>
        <end position="27"/>
    </location>
</feature>
<dbReference type="Proteomes" id="UP001363151">
    <property type="component" value="Unassembled WGS sequence"/>
</dbReference>
<reference evidence="3 4" key="1">
    <citation type="submission" date="2024-03" db="EMBL/GenBank/DDBJ databases">
        <title>Aureococcus anophagefferens CCMP1851 and Kratosvirus quantuckense: Draft genome of a second virus-susceptible host strain in the model system.</title>
        <authorList>
            <person name="Chase E."/>
            <person name="Truchon A.R."/>
            <person name="Schepens W."/>
            <person name="Wilhelm S.W."/>
        </authorList>
    </citation>
    <scope>NUCLEOTIDE SEQUENCE [LARGE SCALE GENOMIC DNA]</scope>
    <source>
        <strain evidence="3 4">CCMP1851</strain>
    </source>
</reference>
<evidence type="ECO:0000313" key="3">
    <source>
        <dbReference type="EMBL" id="KAK7247698.1"/>
    </source>
</evidence>
<evidence type="ECO:0000256" key="2">
    <source>
        <dbReference type="SAM" id="Phobius"/>
    </source>
</evidence>
<sequence>MQRSAPQRSSPRFRDPEDPRRRPPKRDRDLTCAAVILVLGLNASLALVLGALRRESVLDLSRQANLAWRDRALAAEGAVDALAARLARARAPRAPRARRAAARAAGAGRRSVDLWERAEAAAAPPKPAKEPALPPFYGGRGPSGAERRAPSREPAAPTSGQEQGDSTSLQHFGEGAWRPDPDSIFPVVVTKDPATWMKSMCRNQYESRFKHARSRRPRGARVFRPTSTRASSNGRRLYSSEKHRFDHYDRDDLELLKAVAGRSHLFKAMGYDFDVDAALETQRRRRLLFGNATRGRRRR</sequence>
<keyword evidence="2" id="KW-0812">Transmembrane</keyword>
<protein>
    <submittedName>
        <fullName evidence="3">Uncharacterized protein</fullName>
    </submittedName>
</protein>
<feature type="region of interest" description="Disordered" evidence="1">
    <location>
        <begin position="119"/>
        <end position="184"/>
    </location>
</feature>
<comment type="caution">
    <text evidence="3">The sequence shown here is derived from an EMBL/GenBank/DDBJ whole genome shotgun (WGS) entry which is preliminary data.</text>
</comment>
<feature type="transmembrane region" description="Helical" evidence="2">
    <location>
        <begin position="30"/>
        <end position="52"/>
    </location>
</feature>
<keyword evidence="2" id="KW-1133">Transmembrane helix</keyword>
<feature type="compositionally biased region" description="Polar residues" evidence="1">
    <location>
        <begin position="158"/>
        <end position="170"/>
    </location>
</feature>
<evidence type="ECO:0000256" key="1">
    <source>
        <dbReference type="SAM" id="MobiDB-lite"/>
    </source>
</evidence>
<gene>
    <name evidence="3" type="ORF">SO694_00124045</name>
</gene>
<feature type="region of interest" description="Disordered" evidence="1">
    <location>
        <begin position="1"/>
        <end position="27"/>
    </location>
</feature>
<feature type="compositionally biased region" description="Basic residues" evidence="1">
    <location>
        <begin position="210"/>
        <end position="221"/>
    </location>
</feature>
<feature type="region of interest" description="Disordered" evidence="1">
    <location>
        <begin position="208"/>
        <end position="236"/>
    </location>
</feature>
<organism evidence="3 4">
    <name type="scientific">Aureococcus anophagefferens</name>
    <name type="common">Harmful bloom alga</name>
    <dbReference type="NCBI Taxonomy" id="44056"/>
    <lineage>
        <taxon>Eukaryota</taxon>
        <taxon>Sar</taxon>
        <taxon>Stramenopiles</taxon>
        <taxon>Ochrophyta</taxon>
        <taxon>Pelagophyceae</taxon>
        <taxon>Pelagomonadales</taxon>
        <taxon>Pelagomonadaceae</taxon>
        <taxon>Aureococcus</taxon>
    </lineage>
</organism>
<keyword evidence="2" id="KW-0472">Membrane</keyword>
<accession>A0ABR1G3C6</accession>
<name>A0ABR1G3C6_AURAN</name>